<dbReference type="SUPFAM" id="SSF49785">
    <property type="entry name" value="Galactose-binding domain-like"/>
    <property type="match status" value="1"/>
</dbReference>
<protein>
    <submittedName>
        <fullName evidence="17">Proprotein convertase subtilisin/kexin type 7</fullName>
    </submittedName>
</protein>
<dbReference type="PROSITE" id="PS00137">
    <property type="entry name" value="SUBTILASE_HIS"/>
    <property type="match status" value="1"/>
</dbReference>
<feature type="active site" description="Charge relay system" evidence="12 13">
    <location>
        <position position="308"/>
    </location>
</feature>
<comment type="similarity">
    <text evidence="13 14">Belongs to the peptidase S8 family.</text>
</comment>
<dbReference type="AlphaFoldDB" id="T2MD77"/>
<keyword evidence="4 15" id="KW-0812">Transmembrane</keyword>
<dbReference type="EMBL" id="HAAD01003665">
    <property type="protein sequence ID" value="CDG69897.1"/>
    <property type="molecule type" value="mRNA"/>
</dbReference>
<keyword evidence="6 13" id="KW-0378">Hydrolase</keyword>
<dbReference type="Gene3D" id="3.40.50.200">
    <property type="entry name" value="Peptidase S8/S53 domain"/>
    <property type="match status" value="1"/>
</dbReference>
<organism evidence="17">
    <name type="scientific">Hydra vulgaris</name>
    <name type="common">Hydra</name>
    <name type="synonym">Hydra attenuata</name>
    <dbReference type="NCBI Taxonomy" id="6087"/>
    <lineage>
        <taxon>Eukaryota</taxon>
        <taxon>Metazoa</taxon>
        <taxon>Cnidaria</taxon>
        <taxon>Hydrozoa</taxon>
        <taxon>Hydroidolina</taxon>
        <taxon>Anthoathecata</taxon>
        <taxon>Aplanulata</taxon>
        <taxon>Hydridae</taxon>
        <taxon>Hydra</taxon>
    </lineage>
</organism>
<name>T2MD77_HYDVU</name>
<evidence type="ECO:0000256" key="1">
    <source>
        <dbReference type="ARBA" id="ARBA00004370"/>
    </source>
</evidence>
<dbReference type="Gene3D" id="2.60.120.260">
    <property type="entry name" value="Galactose-binding domain-like"/>
    <property type="match status" value="1"/>
</dbReference>
<dbReference type="InterPro" id="IPR000209">
    <property type="entry name" value="Peptidase_S8/S53_dom"/>
</dbReference>
<comment type="subcellular location">
    <subcellularLocation>
        <location evidence="1">Membrane</location>
    </subcellularLocation>
</comment>
<keyword evidence="10" id="KW-0865">Zymogen</keyword>
<dbReference type="OrthoDB" id="300641at2759"/>
<dbReference type="InterPro" id="IPR036852">
    <property type="entry name" value="Peptidase_S8/S53_dom_sf"/>
</dbReference>
<dbReference type="Pfam" id="PF00082">
    <property type="entry name" value="Peptidase_S8"/>
    <property type="match status" value="1"/>
</dbReference>
<dbReference type="Pfam" id="PF16470">
    <property type="entry name" value="S8_pro-domain"/>
    <property type="match status" value="1"/>
</dbReference>
<dbReference type="PRINTS" id="PR00723">
    <property type="entry name" value="SUBTILISIN"/>
</dbReference>
<dbReference type="SUPFAM" id="SSF54897">
    <property type="entry name" value="Protease propeptides/inhibitors"/>
    <property type="match status" value="1"/>
</dbReference>
<evidence type="ECO:0000259" key="16">
    <source>
        <dbReference type="PROSITE" id="PS51829"/>
    </source>
</evidence>
<evidence type="ECO:0000256" key="12">
    <source>
        <dbReference type="PIRSR" id="PIRSR615500-1"/>
    </source>
</evidence>
<evidence type="ECO:0000256" key="10">
    <source>
        <dbReference type="ARBA" id="ARBA00023145"/>
    </source>
</evidence>
<keyword evidence="7 13" id="KW-0720">Serine protease</keyword>
<keyword evidence="8 15" id="KW-1133">Transmembrane helix</keyword>
<evidence type="ECO:0000256" key="11">
    <source>
        <dbReference type="ARBA" id="ARBA00023180"/>
    </source>
</evidence>
<dbReference type="Gene3D" id="3.30.70.850">
    <property type="entry name" value="Peptidase S8, pro-domain"/>
    <property type="match status" value="1"/>
</dbReference>
<evidence type="ECO:0000313" key="17">
    <source>
        <dbReference type="EMBL" id="CDG69897.1"/>
    </source>
</evidence>
<dbReference type="InterPro" id="IPR032815">
    <property type="entry name" value="S8_pro-domain"/>
</dbReference>
<dbReference type="GO" id="GO:0004252">
    <property type="term" value="F:serine-type endopeptidase activity"/>
    <property type="evidence" value="ECO:0007669"/>
    <property type="project" value="UniProtKB-UniRule"/>
</dbReference>
<evidence type="ECO:0000256" key="5">
    <source>
        <dbReference type="ARBA" id="ARBA00022729"/>
    </source>
</evidence>
<dbReference type="PROSITE" id="PS00138">
    <property type="entry name" value="SUBTILASE_SER"/>
    <property type="match status" value="1"/>
</dbReference>
<dbReference type="InterPro" id="IPR034182">
    <property type="entry name" value="Kexin/furin"/>
</dbReference>
<accession>T2MD77</accession>
<evidence type="ECO:0000256" key="2">
    <source>
        <dbReference type="ARBA" id="ARBA00022670"/>
    </source>
</evidence>
<evidence type="ECO:0000256" key="13">
    <source>
        <dbReference type="PROSITE-ProRule" id="PRU01240"/>
    </source>
</evidence>
<dbReference type="InterPro" id="IPR015500">
    <property type="entry name" value="Peptidase_S8_subtilisin-rel"/>
</dbReference>
<dbReference type="PANTHER" id="PTHR42884">
    <property type="entry name" value="PROPROTEIN CONVERTASE SUBTILISIN/KEXIN-RELATED"/>
    <property type="match status" value="1"/>
</dbReference>
<keyword evidence="2 13" id="KW-0645">Protease</keyword>
<dbReference type="GO" id="GO:0016485">
    <property type="term" value="P:protein processing"/>
    <property type="evidence" value="ECO:0007669"/>
    <property type="project" value="TreeGrafter"/>
</dbReference>
<evidence type="ECO:0000256" key="14">
    <source>
        <dbReference type="RuleBase" id="RU003355"/>
    </source>
</evidence>
<dbReference type="InterPro" id="IPR023828">
    <property type="entry name" value="Peptidase_S8_Ser-AS"/>
</dbReference>
<dbReference type="InterPro" id="IPR038466">
    <property type="entry name" value="S8_pro-domain_sf"/>
</dbReference>
<dbReference type="CDD" id="cd04059">
    <property type="entry name" value="Peptidases_S8_Protein_convertases_Kexins_Furin-like"/>
    <property type="match status" value="1"/>
</dbReference>
<dbReference type="PROSITE" id="PS00136">
    <property type="entry name" value="SUBTILASE_ASP"/>
    <property type="match status" value="1"/>
</dbReference>
<keyword evidence="3" id="KW-0165">Cleavage on pair of basic residues</keyword>
<dbReference type="PROSITE" id="PS51892">
    <property type="entry name" value="SUBTILASE"/>
    <property type="match status" value="1"/>
</dbReference>
<dbReference type="GO" id="GO:0005802">
    <property type="term" value="C:trans-Golgi network"/>
    <property type="evidence" value="ECO:0007669"/>
    <property type="project" value="TreeGrafter"/>
</dbReference>
<dbReference type="PROSITE" id="PS51829">
    <property type="entry name" value="P_HOMO_B"/>
    <property type="match status" value="1"/>
</dbReference>
<dbReference type="FunFam" id="2.60.120.260:FF:000026">
    <property type="entry name" value="proprotein convertase subtilisin/kexin type 7"/>
    <property type="match status" value="1"/>
</dbReference>
<evidence type="ECO:0000256" key="4">
    <source>
        <dbReference type="ARBA" id="ARBA00022692"/>
    </source>
</evidence>
<evidence type="ECO:0000256" key="3">
    <source>
        <dbReference type="ARBA" id="ARBA00022685"/>
    </source>
</evidence>
<evidence type="ECO:0000256" key="15">
    <source>
        <dbReference type="SAM" id="Phobius"/>
    </source>
</evidence>
<evidence type="ECO:0000256" key="6">
    <source>
        <dbReference type="ARBA" id="ARBA00022801"/>
    </source>
</evidence>
<evidence type="ECO:0000256" key="8">
    <source>
        <dbReference type="ARBA" id="ARBA00022989"/>
    </source>
</evidence>
<feature type="transmembrane region" description="Helical" evidence="15">
    <location>
        <begin position="22"/>
        <end position="45"/>
    </location>
</feature>
<evidence type="ECO:0000256" key="9">
    <source>
        <dbReference type="ARBA" id="ARBA00023136"/>
    </source>
</evidence>
<dbReference type="InterPro" id="IPR022398">
    <property type="entry name" value="Peptidase_S8_His-AS"/>
</dbReference>
<keyword evidence="9 15" id="KW-0472">Membrane</keyword>
<reference evidence="17" key="1">
    <citation type="journal article" date="2013" name="Genome Biol. Evol.">
        <title>Punctuated emergences of genetic and phenotypic innovations in eumetazoan, bilaterian, euteleostome, and hominidae ancestors.</title>
        <authorList>
            <person name="Wenger Y."/>
            <person name="Galliot B."/>
        </authorList>
    </citation>
    <scope>NUCLEOTIDE SEQUENCE</scope>
    <source>
        <tissue evidence="17">Whole animals</tissue>
    </source>
</reference>
<dbReference type="InterPro" id="IPR002884">
    <property type="entry name" value="P_dom"/>
</dbReference>
<dbReference type="PANTHER" id="PTHR42884:SF28">
    <property type="entry name" value="PROPROTEIN CONVERTASE SUBTILISIN_KEXIN TYPE 7"/>
    <property type="match status" value="1"/>
</dbReference>
<feature type="domain" description="P/Homo B" evidence="16">
    <location>
        <begin position="560"/>
        <end position="695"/>
    </location>
</feature>
<feature type="active site" description="Charge relay system" evidence="12 13">
    <location>
        <position position="267"/>
    </location>
</feature>
<gene>
    <name evidence="17" type="primary">PCSK7</name>
</gene>
<dbReference type="SUPFAM" id="SSF52743">
    <property type="entry name" value="Subtilisin-like"/>
    <property type="match status" value="1"/>
</dbReference>
<keyword evidence="11" id="KW-0325">Glycoprotein</keyword>
<dbReference type="GO" id="GO:0000139">
    <property type="term" value="C:Golgi membrane"/>
    <property type="evidence" value="ECO:0007669"/>
    <property type="project" value="TreeGrafter"/>
</dbReference>
<keyword evidence="5" id="KW-0732">Signal</keyword>
<feature type="transmembrane region" description="Helical" evidence="15">
    <location>
        <begin position="739"/>
        <end position="759"/>
    </location>
</feature>
<dbReference type="InterPro" id="IPR008979">
    <property type="entry name" value="Galactose-bd-like_sf"/>
</dbReference>
<dbReference type="Pfam" id="PF01483">
    <property type="entry name" value="P_proprotein"/>
    <property type="match status" value="1"/>
</dbReference>
<sequence>MPLTKLWERITSCWKLNFTKKILLNSVKTSIIFLLLLNMVSYSIAYKNVTIKIDKVVEINNSINIFLKQKPFPTGDHQQSFRSVKNIANIENSSYNNYLDNYVHKLSFLRDPNKKDSVSIEKKSKNSPLKELSSSWAIRLLTELDNEKTVSKIAQDLGLISHGNIGHLPGHYLLVHHTFYNHSPVVERSIKNLRSSITSSLRNHPHVHWVRHEQVLKRYKRSLQFKDQFFPSQWHLDNLKFIGHDINVTGVWENNITGKGVTVSVIDDGVEWTNPDILDNYSAQGSWDLNSNDGDPMPRVDEAGLNHHGTRCAGEIAAVANEYCGVGVAFGAKVSGIRILDGPMTDSLEAMAFNTKSEVNDVYSCSWGPDDNGRTVDGPHQLAQAALAHGVMFGRKGFGSIFVVASGNGGHFKDNCNFDGYANSIFTVTIGAVDELGQMPYYAEQCAAMLAVTYSSGQGHQRNIVTTDWRLGTGTGCTDRHTGTSAAAPLAAGVIALMLQARTCLTWRDVQHLIVYTSVRIDIDPEEWQVNGAGFAHSHKHAFGLLDSWRIVTTSKIWPSVPFMTSWRSKVMKVNAVIPSTPGINLTQYITVTETMAAEVISLEHVTVTVDIKHPVRGNLAISLISPYGTVSRLASFRKYDKSQEGFKDWTFSTVRCWGESPQGNWAIVIVDRGSNTEDGVLKAWRLTLYGSSMTQQDIAERKKLVTKAVSGRYLHLPGPPCPTPPATQPKKDIVSSRVLKLVLLLSGFFFIVSLYFILDAVCNSERKNVERSKAFEADGTLESISTDTFDFDTFIPATLTKNDEQRLSNIIEHGTARPLISSFNESLETLNYEPLVQTPDEAARVADFEERMKFALEQSLKLQMKQLVQIDDLKQDMEMERIRSYLIFLYLYQFEKRMSRDNSDAFVQTVVKHRKKKAKMSCSPSEACSFQTIIYGDENTKYLQAQCL</sequence>
<dbReference type="InterPro" id="IPR023827">
    <property type="entry name" value="Peptidase_S8_Asp-AS"/>
</dbReference>
<evidence type="ECO:0000256" key="7">
    <source>
        <dbReference type="ARBA" id="ARBA00022825"/>
    </source>
</evidence>
<feature type="active site" description="Charge relay system" evidence="12 13">
    <location>
        <position position="485"/>
    </location>
</feature>
<proteinExistence type="evidence at transcript level"/>
<dbReference type="FunFam" id="3.40.50.200:FF:000005">
    <property type="entry name" value="Proprotein convertase subtilisin/kexin type 7"/>
    <property type="match status" value="1"/>
</dbReference>